<evidence type="ECO:0000313" key="4">
    <source>
        <dbReference type="EMBL" id="KAK3370735.1"/>
    </source>
</evidence>
<dbReference type="PANTHER" id="PTHR31836:SF28">
    <property type="entry name" value="SRCR DOMAIN-CONTAINING PROTEIN-RELATED"/>
    <property type="match status" value="1"/>
</dbReference>
<feature type="compositionally biased region" description="Low complexity" evidence="2">
    <location>
        <begin position="51"/>
        <end position="71"/>
    </location>
</feature>
<dbReference type="CDD" id="cd22191">
    <property type="entry name" value="DPBB_RlpA_EXP_N-like"/>
    <property type="match status" value="1"/>
</dbReference>
<sequence length="277" mass="29930">MADNSDELSRQQPERIRYLPEWETPSHPPKRSLFSRLTSSPASRWNSHRQSTSISAPPLATASALPSSHAPNNHSPYLPQPATRSNRLSSRFDALLPPYRRYFGDRLSRRSLMLFVVLPIALLLILALALGLGLGLRNRGSGGSNSTSDPAPGDLPLPNKGTDKIYTGDITYYGTGLGACGITSSDSDMITAVAHSVFDATMPAGVTNPNANPLCGKRIRVTRDYSEAGKGLVTVDVVVVDRCVGCQPTDLDLAPAVFLRLAPESKGRVLASWHWLD</sequence>
<accession>A0AAE0K6U0</accession>
<dbReference type="InterPro" id="IPR051477">
    <property type="entry name" value="Expansin_CellWall"/>
</dbReference>
<name>A0AAE0K6U0_9PEZI</name>
<organism evidence="4 5">
    <name type="scientific">Lasiosphaeria ovina</name>
    <dbReference type="NCBI Taxonomy" id="92902"/>
    <lineage>
        <taxon>Eukaryota</taxon>
        <taxon>Fungi</taxon>
        <taxon>Dikarya</taxon>
        <taxon>Ascomycota</taxon>
        <taxon>Pezizomycotina</taxon>
        <taxon>Sordariomycetes</taxon>
        <taxon>Sordariomycetidae</taxon>
        <taxon>Sordariales</taxon>
        <taxon>Lasiosphaeriaceae</taxon>
        <taxon>Lasiosphaeria</taxon>
    </lineage>
</organism>
<keyword evidence="3" id="KW-1133">Transmembrane helix</keyword>
<evidence type="ECO:0000256" key="3">
    <source>
        <dbReference type="SAM" id="Phobius"/>
    </source>
</evidence>
<dbReference type="PANTHER" id="PTHR31836">
    <property type="match status" value="1"/>
</dbReference>
<comment type="caution">
    <text evidence="4">The sequence shown here is derived from an EMBL/GenBank/DDBJ whole genome shotgun (WGS) entry which is preliminary data.</text>
</comment>
<feature type="region of interest" description="Disordered" evidence="2">
    <location>
        <begin position="139"/>
        <end position="160"/>
    </location>
</feature>
<evidence type="ECO:0000256" key="2">
    <source>
        <dbReference type="SAM" id="MobiDB-lite"/>
    </source>
</evidence>
<feature type="transmembrane region" description="Helical" evidence="3">
    <location>
        <begin position="112"/>
        <end position="136"/>
    </location>
</feature>
<feature type="region of interest" description="Disordered" evidence="2">
    <location>
        <begin position="1"/>
        <end position="84"/>
    </location>
</feature>
<keyword evidence="1" id="KW-0732">Signal</keyword>
<keyword evidence="3" id="KW-0812">Transmembrane</keyword>
<dbReference type="EMBL" id="JAULSN010000005">
    <property type="protein sequence ID" value="KAK3370735.1"/>
    <property type="molecule type" value="Genomic_DNA"/>
</dbReference>
<dbReference type="Proteomes" id="UP001287356">
    <property type="component" value="Unassembled WGS sequence"/>
</dbReference>
<keyword evidence="5" id="KW-1185">Reference proteome</keyword>
<reference evidence="4" key="2">
    <citation type="submission" date="2023-06" db="EMBL/GenBank/DDBJ databases">
        <authorList>
            <consortium name="Lawrence Berkeley National Laboratory"/>
            <person name="Haridas S."/>
            <person name="Hensen N."/>
            <person name="Bonometti L."/>
            <person name="Westerberg I."/>
            <person name="Brannstrom I.O."/>
            <person name="Guillou S."/>
            <person name="Cros-Aarteil S."/>
            <person name="Calhoun S."/>
            <person name="Kuo A."/>
            <person name="Mondo S."/>
            <person name="Pangilinan J."/>
            <person name="Riley R."/>
            <person name="Labutti K."/>
            <person name="Andreopoulos B."/>
            <person name="Lipzen A."/>
            <person name="Chen C."/>
            <person name="Yanf M."/>
            <person name="Daum C."/>
            <person name="Ng V."/>
            <person name="Clum A."/>
            <person name="Steindorff A."/>
            <person name="Ohm R."/>
            <person name="Martin F."/>
            <person name="Silar P."/>
            <person name="Natvig D."/>
            <person name="Lalanne C."/>
            <person name="Gautier V."/>
            <person name="Ament-Velasquez S.L."/>
            <person name="Kruys A."/>
            <person name="Hutchinson M.I."/>
            <person name="Powell A.J."/>
            <person name="Barry K."/>
            <person name="Miller A.N."/>
            <person name="Grigoriev I.V."/>
            <person name="Debuchy R."/>
            <person name="Gladieux P."/>
            <person name="Thoren M.H."/>
            <person name="Johannesson H."/>
        </authorList>
    </citation>
    <scope>NUCLEOTIDE SEQUENCE</scope>
    <source>
        <strain evidence="4">CBS 958.72</strain>
    </source>
</reference>
<dbReference type="Gene3D" id="2.40.40.10">
    <property type="entry name" value="RlpA-like domain"/>
    <property type="match status" value="1"/>
</dbReference>
<evidence type="ECO:0000313" key="5">
    <source>
        <dbReference type="Proteomes" id="UP001287356"/>
    </source>
</evidence>
<dbReference type="SUPFAM" id="SSF50685">
    <property type="entry name" value="Barwin-like endoglucanases"/>
    <property type="match status" value="1"/>
</dbReference>
<dbReference type="InterPro" id="IPR036908">
    <property type="entry name" value="RlpA-like_sf"/>
</dbReference>
<reference evidence="4" key="1">
    <citation type="journal article" date="2023" name="Mol. Phylogenet. Evol.">
        <title>Genome-scale phylogeny and comparative genomics of the fungal order Sordariales.</title>
        <authorList>
            <person name="Hensen N."/>
            <person name="Bonometti L."/>
            <person name="Westerberg I."/>
            <person name="Brannstrom I.O."/>
            <person name="Guillou S."/>
            <person name="Cros-Aarteil S."/>
            <person name="Calhoun S."/>
            <person name="Haridas S."/>
            <person name="Kuo A."/>
            <person name="Mondo S."/>
            <person name="Pangilinan J."/>
            <person name="Riley R."/>
            <person name="LaButti K."/>
            <person name="Andreopoulos B."/>
            <person name="Lipzen A."/>
            <person name="Chen C."/>
            <person name="Yan M."/>
            <person name="Daum C."/>
            <person name="Ng V."/>
            <person name="Clum A."/>
            <person name="Steindorff A."/>
            <person name="Ohm R.A."/>
            <person name="Martin F."/>
            <person name="Silar P."/>
            <person name="Natvig D.O."/>
            <person name="Lalanne C."/>
            <person name="Gautier V."/>
            <person name="Ament-Velasquez S.L."/>
            <person name="Kruys A."/>
            <person name="Hutchinson M.I."/>
            <person name="Powell A.J."/>
            <person name="Barry K."/>
            <person name="Miller A.N."/>
            <person name="Grigoriev I.V."/>
            <person name="Debuchy R."/>
            <person name="Gladieux P."/>
            <person name="Hiltunen Thoren M."/>
            <person name="Johannesson H."/>
        </authorList>
    </citation>
    <scope>NUCLEOTIDE SEQUENCE</scope>
    <source>
        <strain evidence="4">CBS 958.72</strain>
    </source>
</reference>
<feature type="compositionally biased region" description="Basic and acidic residues" evidence="2">
    <location>
        <begin position="7"/>
        <end position="20"/>
    </location>
</feature>
<feature type="compositionally biased region" description="Polar residues" evidence="2">
    <location>
        <begin position="35"/>
        <end position="50"/>
    </location>
</feature>
<dbReference type="AlphaFoldDB" id="A0AAE0K6U0"/>
<proteinExistence type="predicted"/>
<gene>
    <name evidence="4" type="ORF">B0T24DRAFT_530161</name>
</gene>
<protein>
    <submittedName>
        <fullName evidence="4">RlpA-like double-psi beta-barrel-protein domain-containing protein-containing protein</fullName>
    </submittedName>
</protein>
<keyword evidence="3" id="KW-0472">Membrane</keyword>
<evidence type="ECO:0000256" key="1">
    <source>
        <dbReference type="ARBA" id="ARBA00022729"/>
    </source>
</evidence>